<gene>
    <name evidence="1" type="ORF">SD10_13470</name>
</gene>
<dbReference type="Proteomes" id="UP000033054">
    <property type="component" value="Chromosome"/>
</dbReference>
<dbReference type="KEGG" id="srd:SD10_13470"/>
<dbReference type="STRING" id="1379870.SD10_13470"/>
<reference evidence="1 2" key="1">
    <citation type="journal article" date="2014" name="Curr. Microbiol.">
        <title>Spirosoma radiotolerans sp. nov., a gamma-radiation-resistant bacterium isolated from gamma ray-irradiated soil.</title>
        <authorList>
            <person name="Lee J.J."/>
            <person name="Srinivasan S."/>
            <person name="Lim S."/>
            <person name="Joe M."/>
            <person name="Im S."/>
            <person name="Bae S.I."/>
            <person name="Park K.R."/>
            <person name="Han J.H."/>
            <person name="Park S.H."/>
            <person name="Joo B.M."/>
            <person name="Park S.J."/>
            <person name="Kim M.K."/>
        </authorList>
    </citation>
    <scope>NUCLEOTIDE SEQUENCE [LARGE SCALE GENOMIC DNA]</scope>
    <source>
        <strain evidence="1 2">DG5A</strain>
    </source>
</reference>
<dbReference type="HOGENOM" id="CLU_2810280_0_0_10"/>
<dbReference type="PATRIC" id="fig|1379870.5.peg.2927"/>
<dbReference type="AlphaFoldDB" id="A0A0E3V7V0"/>
<evidence type="ECO:0000313" key="1">
    <source>
        <dbReference type="EMBL" id="AKD55761.1"/>
    </source>
</evidence>
<keyword evidence="2" id="KW-1185">Reference proteome</keyword>
<dbReference type="EMBL" id="CP010429">
    <property type="protein sequence ID" value="AKD55761.1"/>
    <property type="molecule type" value="Genomic_DNA"/>
</dbReference>
<accession>A0A0E3V7V0</accession>
<sequence length="67" mass="8012">MKKRTVNWFGESTVQRVNRSLLTRRPSSRDDGDDVERENAWPVGKSWRKGNRNRVISNQLVNKEWNR</sequence>
<organism evidence="1 2">
    <name type="scientific">Spirosoma radiotolerans</name>
    <dbReference type="NCBI Taxonomy" id="1379870"/>
    <lineage>
        <taxon>Bacteria</taxon>
        <taxon>Pseudomonadati</taxon>
        <taxon>Bacteroidota</taxon>
        <taxon>Cytophagia</taxon>
        <taxon>Cytophagales</taxon>
        <taxon>Cytophagaceae</taxon>
        <taxon>Spirosoma</taxon>
    </lineage>
</organism>
<name>A0A0E3V7V0_9BACT</name>
<protein>
    <submittedName>
        <fullName evidence="1">Uncharacterized protein</fullName>
    </submittedName>
</protein>
<proteinExistence type="predicted"/>
<evidence type="ECO:0000313" key="2">
    <source>
        <dbReference type="Proteomes" id="UP000033054"/>
    </source>
</evidence>